<proteinExistence type="predicted"/>
<feature type="compositionally biased region" description="Basic and acidic residues" evidence="1">
    <location>
        <begin position="40"/>
        <end position="61"/>
    </location>
</feature>
<protein>
    <submittedName>
        <fullName evidence="3">Uncharacterized protein</fullName>
    </submittedName>
</protein>
<keyword evidence="2" id="KW-0472">Membrane</keyword>
<comment type="caution">
    <text evidence="3">The sequence shown here is derived from an EMBL/GenBank/DDBJ whole genome shotgun (WGS) entry which is preliminary data.</text>
</comment>
<dbReference type="Proteomes" id="UP000526501">
    <property type="component" value="Unassembled WGS sequence"/>
</dbReference>
<gene>
    <name evidence="3" type="ORF">H5P27_01480</name>
</gene>
<keyword evidence="4" id="KW-1185">Reference proteome</keyword>
<accession>A0A7X1B3H0</accession>
<organism evidence="3 4">
    <name type="scientific">Pelagicoccus albus</name>
    <dbReference type="NCBI Taxonomy" id="415222"/>
    <lineage>
        <taxon>Bacteria</taxon>
        <taxon>Pseudomonadati</taxon>
        <taxon>Verrucomicrobiota</taxon>
        <taxon>Opitutia</taxon>
        <taxon>Puniceicoccales</taxon>
        <taxon>Pelagicoccaceae</taxon>
        <taxon>Pelagicoccus</taxon>
    </lineage>
</organism>
<evidence type="ECO:0000256" key="2">
    <source>
        <dbReference type="SAM" id="Phobius"/>
    </source>
</evidence>
<evidence type="ECO:0000313" key="3">
    <source>
        <dbReference type="EMBL" id="MBC2604719.1"/>
    </source>
</evidence>
<sequence length="115" mass="12850">MDDERLRQLKRQKSLILEHLNWIDQEIARVELSSTPSVPSKRENRLAEAFPEDRPVEKSLDPESSPQNQVAADLYSELGPDTKNAVADTKKGCLLIGAAAFASLAALVCYVIFFY</sequence>
<dbReference type="RefSeq" id="WP_185658608.1">
    <property type="nucleotide sequence ID" value="NZ_CAWPOO010000001.1"/>
</dbReference>
<evidence type="ECO:0000313" key="4">
    <source>
        <dbReference type="Proteomes" id="UP000526501"/>
    </source>
</evidence>
<keyword evidence="2" id="KW-0812">Transmembrane</keyword>
<feature type="region of interest" description="Disordered" evidence="1">
    <location>
        <begin position="34"/>
        <end position="68"/>
    </location>
</feature>
<name>A0A7X1B3H0_9BACT</name>
<evidence type="ECO:0000256" key="1">
    <source>
        <dbReference type="SAM" id="MobiDB-lite"/>
    </source>
</evidence>
<keyword evidence="2" id="KW-1133">Transmembrane helix</keyword>
<feature type="transmembrane region" description="Helical" evidence="2">
    <location>
        <begin position="93"/>
        <end position="113"/>
    </location>
</feature>
<dbReference type="EMBL" id="JACHVC010000001">
    <property type="protein sequence ID" value="MBC2604719.1"/>
    <property type="molecule type" value="Genomic_DNA"/>
</dbReference>
<dbReference type="AlphaFoldDB" id="A0A7X1B3H0"/>
<reference evidence="3 4" key="1">
    <citation type="submission" date="2020-07" db="EMBL/GenBank/DDBJ databases">
        <authorList>
            <person name="Feng X."/>
        </authorList>
    </citation>
    <scope>NUCLEOTIDE SEQUENCE [LARGE SCALE GENOMIC DNA]</scope>
    <source>
        <strain evidence="3 4">JCM23202</strain>
    </source>
</reference>